<dbReference type="KEGG" id="spu:105442673"/>
<dbReference type="RefSeq" id="XP_030856365.1">
    <property type="nucleotide sequence ID" value="XM_031000505.1"/>
</dbReference>
<organism evidence="4 5">
    <name type="scientific">Strongylocentrotus purpuratus</name>
    <name type="common">Purple sea urchin</name>
    <dbReference type="NCBI Taxonomy" id="7668"/>
    <lineage>
        <taxon>Eukaryota</taxon>
        <taxon>Metazoa</taxon>
        <taxon>Echinodermata</taxon>
        <taxon>Eleutherozoa</taxon>
        <taxon>Echinozoa</taxon>
        <taxon>Echinoidea</taxon>
        <taxon>Euechinoidea</taxon>
        <taxon>Echinacea</taxon>
        <taxon>Camarodonta</taxon>
        <taxon>Echinidea</taxon>
        <taxon>Strongylocentrotidae</taxon>
        <taxon>Strongylocentrotus</taxon>
    </lineage>
</organism>
<dbReference type="FunFam" id="2.170.300.10:FF:000003">
    <property type="entry name" value="tyrosine-protein kinase receptor Tie-1 isoform X1"/>
    <property type="match status" value="1"/>
</dbReference>
<dbReference type="CDD" id="cd00054">
    <property type="entry name" value="EGF_CA"/>
    <property type="match status" value="1"/>
</dbReference>
<reference evidence="5" key="1">
    <citation type="submission" date="2015-02" db="EMBL/GenBank/DDBJ databases">
        <title>Genome sequencing for Strongylocentrotus purpuratus.</title>
        <authorList>
            <person name="Murali S."/>
            <person name="Liu Y."/>
            <person name="Vee V."/>
            <person name="English A."/>
            <person name="Wang M."/>
            <person name="Skinner E."/>
            <person name="Han Y."/>
            <person name="Muzny D.M."/>
            <person name="Worley K.C."/>
            <person name="Gibbs R.A."/>
        </authorList>
    </citation>
    <scope>NUCLEOTIDE SEQUENCE</scope>
</reference>
<dbReference type="PANTHER" id="PTHR26391:SF18">
    <property type="entry name" value="PROTEIN KINASE RECEPTOR TIE-1, PUTATIVE-RELATED"/>
    <property type="match status" value="1"/>
</dbReference>
<sequence>MGWVDISCNLDRSFICERYQDVPEYEWSRLDGTLYYISQSSMTSYTFARRFCQAQGGDLAQPKTEEINMHLMTLAGDNSYWFGLDDINQQATFQWIDGTSLDNNVFPAWSNGDATLFESERCVHQQVNNGWRKLLCTSYLRFACEKAPSPRPILPIRIIAATSSPYGGGLLDASFICLLGSENEEILTFSTRRLVRLTEAITFDSYTAPGYSNVVPSVVLRHTLPATMEGLGFFECSSVTASRMTSVPLAILLSTRELQPIDGRFTKTVHVGDDIKLSVMSTTGMVGEDGIRWRKFTDVDWADSLIGMSSGSLSHTIQSASVSDDGVYMTYADGAVEQLPSSFIRLIVKECPYGRWNPPLCDRLCDSCYNGGVCHELSGTCICPPGFAGKNCLQACGMHRFGWDCELECGPSQPLDQCTGNQICLPDPYGCTCLAGYTGIYCNETCLVGMFGADCLQECHCTDGADCDDITGECPGDCSQGWSGAACQVPSVCPIGYFGADCNQECNCRDATACEKESGFCAEVEGICDIGYLSDSVDFPSSCIKFSGCYSSCSKTCHCSGGAEDCNFLTGDCLSSICHPRWIGDHCQTDRFETSSRKTNPGVAIFSCSFTASSGQALSPADIKAALGDFSAASWISQSSSIYIDRTLSNSFTHVNMGPEKAIYCFVGDPEIPSEFMFIRLPPRQFFALPSFNGVPELLEFGYYHAAIGWRQWDSSSDTGEGPIVGYKLYVRSGSNVVLAKEVQPPSMVNNTDRSVSKRSAENASEMVMYNVSGLEAGSTYSVQIAAIRDGINGEGEQGLALTFTTESVIHFH</sequence>
<dbReference type="PROSITE" id="PS50041">
    <property type="entry name" value="C_TYPE_LECTIN_2"/>
    <property type="match status" value="1"/>
</dbReference>
<dbReference type="FunFam" id="2.60.40.10:FF:001776">
    <property type="entry name" value="Protein-tyrosine-phosphatase"/>
    <property type="match status" value="1"/>
</dbReference>
<feature type="disulfide bond" evidence="1">
    <location>
        <begin position="383"/>
        <end position="392"/>
    </location>
</feature>
<dbReference type="Pfam" id="PF00059">
    <property type="entry name" value="Lectin_C"/>
    <property type="match status" value="1"/>
</dbReference>
<evidence type="ECO:0000256" key="1">
    <source>
        <dbReference type="PROSITE-ProRule" id="PRU00076"/>
    </source>
</evidence>
<dbReference type="InterPro" id="IPR001304">
    <property type="entry name" value="C-type_lectin-like"/>
</dbReference>
<dbReference type="OrthoDB" id="6130531at2759"/>
<dbReference type="InParanoid" id="A0A7M7PU89"/>
<dbReference type="InterPro" id="IPR036116">
    <property type="entry name" value="FN3_sf"/>
</dbReference>
<evidence type="ECO:0000313" key="4">
    <source>
        <dbReference type="EnsemblMetazoa" id="XP_030856365"/>
    </source>
</evidence>
<evidence type="ECO:0000259" key="2">
    <source>
        <dbReference type="PROSITE" id="PS50026"/>
    </source>
</evidence>
<dbReference type="InterPro" id="IPR003961">
    <property type="entry name" value="FN3_dom"/>
</dbReference>
<dbReference type="Gene3D" id="3.10.100.10">
    <property type="entry name" value="Mannose-Binding Protein A, subunit A"/>
    <property type="match status" value="1"/>
</dbReference>
<dbReference type="SUPFAM" id="SSF56436">
    <property type="entry name" value="C-type lectin-like"/>
    <property type="match status" value="1"/>
</dbReference>
<dbReference type="SUPFAM" id="SSF49265">
    <property type="entry name" value="Fibronectin type III"/>
    <property type="match status" value="1"/>
</dbReference>
<dbReference type="InterPro" id="IPR000742">
    <property type="entry name" value="EGF"/>
</dbReference>
<dbReference type="PROSITE" id="PS50026">
    <property type="entry name" value="EGF_3"/>
    <property type="match status" value="1"/>
</dbReference>
<dbReference type="SMART" id="SM00034">
    <property type="entry name" value="CLECT"/>
    <property type="match status" value="1"/>
</dbReference>
<dbReference type="AlphaFoldDB" id="A0A7M7PU89"/>
<name>A0A7M7PU89_STRPU</name>
<feature type="domain" description="EGF-like" evidence="2">
    <location>
        <begin position="357"/>
        <end position="393"/>
    </location>
</feature>
<dbReference type="CDD" id="cd00063">
    <property type="entry name" value="FN3"/>
    <property type="match status" value="1"/>
</dbReference>
<dbReference type="SMART" id="SM00060">
    <property type="entry name" value="FN3"/>
    <property type="match status" value="1"/>
</dbReference>
<proteinExistence type="predicted"/>
<dbReference type="Gene3D" id="2.170.300.10">
    <property type="entry name" value="Tie2 ligand-binding domain superfamily"/>
    <property type="match status" value="1"/>
</dbReference>
<feature type="domain" description="C-type lectin" evidence="3">
    <location>
        <begin position="30"/>
        <end position="145"/>
    </location>
</feature>
<protein>
    <submittedName>
        <fullName evidence="4">Uncharacterized protein</fullName>
    </submittedName>
</protein>
<accession>A0A7M7PU89</accession>
<dbReference type="InterPro" id="IPR013783">
    <property type="entry name" value="Ig-like_fold"/>
</dbReference>
<dbReference type="InterPro" id="IPR016186">
    <property type="entry name" value="C-type_lectin-like/link_sf"/>
</dbReference>
<dbReference type="Proteomes" id="UP000007110">
    <property type="component" value="Unassembled WGS sequence"/>
</dbReference>
<dbReference type="InterPro" id="IPR016187">
    <property type="entry name" value="CTDL_fold"/>
</dbReference>
<evidence type="ECO:0000313" key="5">
    <source>
        <dbReference type="Proteomes" id="UP000007110"/>
    </source>
</evidence>
<keyword evidence="1" id="KW-0245">EGF-like domain</keyword>
<dbReference type="EnsemblMetazoa" id="XM_031000505">
    <property type="protein sequence ID" value="XP_030856365"/>
    <property type="gene ID" value="LOC105442673"/>
</dbReference>
<dbReference type="PANTHER" id="PTHR26391">
    <property type="entry name" value="INACTIVE TYROSINE-PROTEIN KINASE 7"/>
    <property type="match status" value="1"/>
</dbReference>
<reference evidence="4" key="2">
    <citation type="submission" date="2021-01" db="UniProtKB">
        <authorList>
            <consortium name="EnsemblMetazoa"/>
        </authorList>
    </citation>
    <scope>IDENTIFICATION</scope>
</reference>
<keyword evidence="5" id="KW-1185">Reference proteome</keyword>
<comment type="caution">
    <text evidence="1">Lacks conserved residue(s) required for the propagation of feature annotation.</text>
</comment>
<dbReference type="PROSITE" id="PS00022">
    <property type="entry name" value="EGF_1"/>
    <property type="match status" value="2"/>
</dbReference>
<keyword evidence="1" id="KW-1015">Disulfide bond</keyword>
<dbReference type="FunFam" id="3.10.100.10:FF:000138">
    <property type="entry name" value="Uncharacterized protein"/>
    <property type="match status" value="1"/>
</dbReference>
<dbReference type="OMA" id="FECADIL"/>
<evidence type="ECO:0000259" key="3">
    <source>
        <dbReference type="PROSITE" id="PS50041"/>
    </source>
</evidence>
<dbReference type="Gene3D" id="2.60.40.10">
    <property type="entry name" value="Immunoglobulins"/>
    <property type="match status" value="2"/>
</dbReference>
<dbReference type="GeneID" id="105442673"/>
<dbReference type="CDD" id="cd00037">
    <property type="entry name" value="CLECT"/>
    <property type="match status" value="1"/>
</dbReference>
<dbReference type="SMART" id="SM00181">
    <property type="entry name" value="EGF"/>
    <property type="match status" value="4"/>
</dbReference>